<dbReference type="Proteomes" id="UP000324222">
    <property type="component" value="Unassembled WGS sequence"/>
</dbReference>
<name>A0A5B7G7I4_PORTR</name>
<evidence type="ECO:0000313" key="3">
    <source>
        <dbReference type="Proteomes" id="UP000324222"/>
    </source>
</evidence>
<reference evidence="2 3" key="1">
    <citation type="submission" date="2019-05" db="EMBL/GenBank/DDBJ databases">
        <title>Another draft genome of Portunus trituberculatus and its Hox gene families provides insights of decapod evolution.</title>
        <authorList>
            <person name="Jeong J.-H."/>
            <person name="Song I."/>
            <person name="Kim S."/>
            <person name="Choi T."/>
            <person name="Kim D."/>
            <person name="Ryu S."/>
            <person name="Kim W."/>
        </authorList>
    </citation>
    <scope>NUCLEOTIDE SEQUENCE [LARGE SCALE GENOMIC DNA]</scope>
    <source>
        <tissue evidence="2">Muscle</tissue>
    </source>
</reference>
<accession>A0A5B7G7I4</accession>
<evidence type="ECO:0000256" key="1">
    <source>
        <dbReference type="SAM" id="MobiDB-lite"/>
    </source>
</evidence>
<sequence length="25" mass="3083">MDMMGARGIEIREEEEEKEEEEEQR</sequence>
<dbReference type="AlphaFoldDB" id="A0A5B7G7I4"/>
<feature type="region of interest" description="Disordered" evidence="1">
    <location>
        <begin position="1"/>
        <end position="25"/>
    </location>
</feature>
<protein>
    <submittedName>
        <fullName evidence="2">Uncharacterized protein</fullName>
    </submittedName>
</protein>
<feature type="compositionally biased region" description="Acidic residues" evidence="1">
    <location>
        <begin position="12"/>
        <end position="25"/>
    </location>
</feature>
<keyword evidence="3" id="KW-1185">Reference proteome</keyword>
<comment type="caution">
    <text evidence="2">The sequence shown here is derived from an EMBL/GenBank/DDBJ whole genome shotgun (WGS) entry which is preliminary data.</text>
</comment>
<gene>
    <name evidence="2" type="ORF">E2C01_047359</name>
</gene>
<evidence type="ECO:0000313" key="2">
    <source>
        <dbReference type="EMBL" id="MPC53466.1"/>
    </source>
</evidence>
<organism evidence="2 3">
    <name type="scientific">Portunus trituberculatus</name>
    <name type="common">Swimming crab</name>
    <name type="synonym">Neptunus trituberculatus</name>
    <dbReference type="NCBI Taxonomy" id="210409"/>
    <lineage>
        <taxon>Eukaryota</taxon>
        <taxon>Metazoa</taxon>
        <taxon>Ecdysozoa</taxon>
        <taxon>Arthropoda</taxon>
        <taxon>Crustacea</taxon>
        <taxon>Multicrustacea</taxon>
        <taxon>Malacostraca</taxon>
        <taxon>Eumalacostraca</taxon>
        <taxon>Eucarida</taxon>
        <taxon>Decapoda</taxon>
        <taxon>Pleocyemata</taxon>
        <taxon>Brachyura</taxon>
        <taxon>Eubrachyura</taxon>
        <taxon>Portunoidea</taxon>
        <taxon>Portunidae</taxon>
        <taxon>Portuninae</taxon>
        <taxon>Portunus</taxon>
    </lineage>
</organism>
<dbReference type="EMBL" id="VSRR010011644">
    <property type="protein sequence ID" value="MPC53466.1"/>
    <property type="molecule type" value="Genomic_DNA"/>
</dbReference>
<proteinExistence type="predicted"/>